<protein>
    <submittedName>
        <fullName evidence="1">Uncharacterized protein</fullName>
    </submittedName>
</protein>
<proteinExistence type="predicted"/>
<reference evidence="1 2" key="1">
    <citation type="submission" date="2019-04" db="EMBL/GenBank/DDBJ databases">
        <title>Phreatobacter aquaticus sp. nov.</title>
        <authorList>
            <person name="Choi A."/>
            <person name="Baek K."/>
        </authorList>
    </citation>
    <scope>NUCLEOTIDE SEQUENCE [LARGE SCALE GENOMIC DNA]</scope>
    <source>
        <strain evidence="1 2">NMCR1094</strain>
    </source>
</reference>
<dbReference type="Proteomes" id="UP000298588">
    <property type="component" value="Chromosome"/>
</dbReference>
<sequence>MTPIVTVSYGGLSAATRVPSWTHPFLVRIAERIVTAASANDPAPGLRVVETDTSVRVVDEAPGAFGREFGTLNREAKPRLGPAVRLVRAGGA</sequence>
<dbReference type="OrthoDB" id="8480870at2"/>
<keyword evidence="2" id="KW-1185">Reference proteome</keyword>
<dbReference type="EMBL" id="CP039865">
    <property type="protein sequence ID" value="QCK86631.1"/>
    <property type="molecule type" value="Genomic_DNA"/>
</dbReference>
<dbReference type="KEGG" id="paqt:E8L99_13120"/>
<dbReference type="AlphaFoldDB" id="A0A4D7QJ08"/>
<gene>
    <name evidence="1" type="ORF">E8L99_13120</name>
</gene>
<name>A0A4D7QJ08_9HYPH</name>
<organism evidence="1 2">
    <name type="scientific">Phreatobacter aquaticus</name>
    <dbReference type="NCBI Taxonomy" id="2570229"/>
    <lineage>
        <taxon>Bacteria</taxon>
        <taxon>Pseudomonadati</taxon>
        <taxon>Pseudomonadota</taxon>
        <taxon>Alphaproteobacteria</taxon>
        <taxon>Hyphomicrobiales</taxon>
        <taxon>Phreatobacteraceae</taxon>
        <taxon>Phreatobacter</taxon>
    </lineage>
</organism>
<evidence type="ECO:0000313" key="1">
    <source>
        <dbReference type="EMBL" id="QCK86631.1"/>
    </source>
</evidence>
<evidence type="ECO:0000313" key="2">
    <source>
        <dbReference type="Proteomes" id="UP000298588"/>
    </source>
</evidence>
<dbReference type="RefSeq" id="WP_137099962.1">
    <property type="nucleotide sequence ID" value="NZ_CP039865.1"/>
</dbReference>
<accession>A0A4D7QJ08</accession>